<dbReference type="InterPro" id="IPR013094">
    <property type="entry name" value="AB_hydrolase_3"/>
</dbReference>
<evidence type="ECO:0000256" key="2">
    <source>
        <dbReference type="PROSITE-ProRule" id="PRU10038"/>
    </source>
</evidence>
<dbReference type="InterPro" id="IPR033140">
    <property type="entry name" value="Lipase_GDXG_put_SER_AS"/>
</dbReference>
<evidence type="ECO:0000313" key="5">
    <source>
        <dbReference type="Proteomes" id="UP001454036"/>
    </source>
</evidence>
<dbReference type="GO" id="GO:0016787">
    <property type="term" value="F:hydrolase activity"/>
    <property type="evidence" value="ECO:0007669"/>
    <property type="project" value="InterPro"/>
</dbReference>
<dbReference type="PANTHER" id="PTHR23024:SF589">
    <property type="entry name" value="CARBOXYLESTERASE 17-RELATED"/>
    <property type="match status" value="1"/>
</dbReference>
<keyword evidence="5" id="KW-1185">Reference proteome</keyword>
<reference evidence="4 5" key="1">
    <citation type="submission" date="2024-01" db="EMBL/GenBank/DDBJ databases">
        <title>The complete chloroplast genome sequence of Lithospermum erythrorhizon: insights into the phylogenetic relationship among Boraginaceae species and the maternal lineages of purple gromwells.</title>
        <authorList>
            <person name="Okada T."/>
            <person name="Watanabe K."/>
        </authorList>
    </citation>
    <scope>NUCLEOTIDE SEQUENCE [LARGE SCALE GENOMIC DNA]</scope>
</reference>
<evidence type="ECO:0000259" key="3">
    <source>
        <dbReference type="Pfam" id="PF07859"/>
    </source>
</evidence>
<sequence length="337" mass="37572">MVTTFSVEKTQNLQISKNNYQHGGGFVVDEIPGLLKVYHNGHVERPQIVPNVPPNVPSELGIISRDIVIQSSSNLWARIYLPTQRRANKLPLLVYFHGGGFCVGSASWKCYHDFLAELASKSGCVIMSVNYRLAPENRLPAAYEDGINVVMWLNNQARNGCSGEHNWWLSHCTLSSIFLAGDSAGANIAHHVATRLESNPKAIRAKGIILIQPFTGGETRTNSEKQSIQPYYSALTLSASDAYWRLALPPGADRDHPWCNPLSRLTRLPRAMICISELDIMRDRNLDFCAALASSGTKVEKVVFQGVGHAFQILHNYPLSQQRTQQMMHYLKVFINS</sequence>
<dbReference type="Gene3D" id="3.40.50.1820">
    <property type="entry name" value="alpha/beta hydrolase"/>
    <property type="match status" value="1"/>
</dbReference>
<dbReference type="InterPro" id="IPR050466">
    <property type="entry name" value="Carboxylest/Gibb_receptor"/>
</dbReference>
<dbReference type="Pfam" id="PF07859">
    <property type="entry name" value="Abhydrolase_3"/>
    <property type="match status" value="1"/>
</dbReference>
<dbReference type="PROSITE" id="PS01174">
    <property type="entry name" value="LIPASE_GDXG_SER"/>
    <property type="match status" value="1"/>
</dbReference>
<dbReference type="InterPro" id="IPR029058">
    <property type="entry name" value="AB_hydrolase_fold"/>
</dbReference>
<gene>
    <name evidence="4" type="ORF">LIER_03352</name>
</gene>
<name>A0AAV3NXL7_LITER</name>
<dbReference type="Proteomes" id="UP001454036">
    <property type="component" value="Unassembled WGS sequence"/>
</dbReference>
<feature type="active site" evidence="2">
    <location>
        <position position="183"/>
    </location>
</feature>
<accession>A0AAV3NXL7</accession>
<protein>
    <submittedName>
        <fullName evidence="4">Deacetylase</fullName>
    </submittedName>
</protein>
<dbReference type="PANTHER" id="PTHR23024">
    <property type="entry name" value="ARYLACETAMIDE DEACETYLASE"/>
    <property type="match status" value="1"/>
</dbReference>
<dbReference type="SUPFAM" id="SSF53474">
    <property type="entry name" value="alpha/beta-Hydrolases"/>
    <property type="match status" value="1"/>
</dbReference>
<dbReference type="AlphaFoldDB" id="A0AAV3NXL7"/>
<proteinExistence type="inferred from homology"/>
<feature type="domain" description="Alpha/beta hydrolase fold-3" evidence="3">
    <location>
        <begin position="93"/>
        <end position="312"/>
    </location>
</feature>
<evidence type="ECO:0000256" key="1">
    <source>
        <dbReference type="ARBA" id="ARBA00010515"/>
    </source>
</evidence>
<evidence type="ECO:0000313" key="4">
    <source>
        <dbReference type="EMBL" id="GAA0142452.1"/>
    </source>
</evidence>
<comment type="caution">
    <text evidence="4">The sequence shown here is derived from an EMBL/GenBank/DDBJ whole genome shotgun (WGS) entry which is preliminary data.</text>
</comment>
<dbReference type="EMBL" id="BAABME010000399">
    <property type="protein sequence ID" value="GAA0142452.1"/>
    <property type="molecule type" value="Genomic_DNA"/>
</dbReference>
<organism evidence="4 5">
    <name type="scientific">Lithospermum erythrorhizon</name>
    <name type="common">Purple gromwell</name>
    <name type="synonym">Lithospermum officinale var. erythrorhizon</name>
    <dbReference type="NCBI Taxonomy" id="34254"/>
    <lineage>
        <taxon>Eukaryota</taxon>
        <taxon>Viridiplantae</taxon>
        <taxon>Streptophyta</taxon>
        <taxon>Embryophyta</taxon>
        <taxon>Tracheophyta</taxon>
        <taxon>Spermatophyta</taxon>
        <taxon>Magnoliopsida</taxon>
        <taxon>eudicotyledons</taxon>
        <taxon>Gunneridae</taxon>
        <taxon>Pentapetalae</taxon>
        <taxon>asterids</taxon>
        <taxon>lamiids</taxon>
        <taxon>Boraginales</taxon>
        <taxon>Boraginaceae</taxon>
        <taxon>Boraginoideae</taxon>
        <taxon>Lithospermeae</taxon>
        <taxon>Lithospermum</taxon>
    </lineage>
</organism>
<comment type="similarity">
    <text evidence="1">Belongs to the 'GDXG' lipolytic enzyme family.</text>
</comment>